<name>A0A699H9C4_TANCI</name>
<comment type="caution">
    <text evidence="2">The sequence shown here is derived from an EMBL/GenBank/DDBJ whole genome shotgun (WGS) entry which is preliminary data.</text>
</comment>
<organism evidence="2">
    <name type="scientific">Tanacetum cinerariifolium</name>
    <name type="common">Dalmatian daisy</name>
    <name type="synonym">Chrysanthemum cinerariifolium</name>
    <dbReference type="NCBI Taxonomy" id="118510"/>
    <lineage>
        <taxon>Eukaryota</taxon>
        <taxon>Viridiplantae</taxon>
        <taxon>Streptophyta</taxon>
        <taxon>Embryophyta</taxon>
        <taxon>Tracheophyta</taxon>
        <taxon>Spermatophyta</taxon>
        <taxon>Magnoliopsida</taxon>
        <taxon>eudicotyledons</taxon>
        <taxon>Gunneridae</taxon>
        <taxon>Pentapetalae</taxon>
        <taxon>asterids</taxon>
        <taxon>campanulids</taxon>
        <taxon>Asterales</taxon>
        <taxon>Asteraceae</taxon>
        <taxon>Asteroideae</taxon>
        <taxon>Anthemideae</taxon>
        <taxon>Anthemidinae</taxon>
        <taxon>Tanacetum</taxon>
    </lineage>
</organism>
<dbReference type="AlphaFoldDB" id="A0A699H9C4"/>
<reference evidence="2" key="1">
    <citation type="journal article" date="2019" name="Sci. Rep.">
        <title>Draft genome of Tanacetum cinerariifolium, the natural source of mosquito coil.</title>
        <authorList>
            <person name="Yamashiro T."/>
            <person name="Shiraishi A."/>
            <person name="Satake H."/>
            <person name="Nakayama K."/>
        </authorList>
    </citation>
    <scope>NUCLEOTIDE SEQUENCE</scope>
</reference>
<dbReference type="EMBL" id="BKCJ010123538">
    <property type="protein sequence ID" value="GEX68614.1"/>
    <property type="molecule type" value="Genomic_DNA"/>
</dbReference>
<proteinExistence type="predicted"/>
<sequence length="294" mass="33042">MGNDSLHLLTLEVGQIVPAFLKELIGKVHGLQVSLLELSRFKIPLGELENGPTPHPQTTDPAPEGSAVLPPRNKRDEEFTEKHNRNELADIQAISILSQGLQRPLFDEFERFRENGNELIQDYFVRFHKLVNDMKVTQLDIPTHQLNTKFANNLPSYWGKYVTHAKNNMNMSTITYVELFTHLRTYEEHALKSLKKKEQSSVVVNPLAYLAKTTSTHSTTSPVTVPTPQLSGDSHNDAMLATINQIANLLSGLQKQFPPTNNQLRTSSNPKTHATVHDGQIVTETVQRRAPDNT</sequence>
<evidence type="ECO:0000256" key="1">
    <source>
        <dbReference type="SAM" id="MobiDB-lite"/>
    </source>
</evidence>
<accession>A0A699H9C4</accession>
<gene>
    <name evidence="2" type="ORF">Tci_340589</name>
</gene>
<evidence type="ECO:0008006" key="3">
    <source>
        <dbReference type="Google" id="ProtNLM"/>
    </source>
</evidence>
<evidence type="ECO:0000313" key="2">
    <source>
        <dbReference type="EMBL" id="GEX68614.1"/>
    </source>
</evidence>
<protein>
    <recommendedName>
        <fullName evidence="3">Integrase, catalytic region, zinc finger, CCHC-type, peptidase aspartic, catalytic</fullName>
    </recommendedName>
</protein>
<feature type="region of interest" description="Disordered" evidence="1">
    <location>
        <begin position="47"/>
        <end position="76"/>
    </location>
</feature>